<dbReference type="GO" id="GO:0004523">
    <property type="term" value="F:RNA-DNA hybrid ribonuclease activity"/>
    <property type="evidence" value="ECO:0007669"/>
    <property type="project" value="InterPro"/>
</dbReference>
<evidence type="ECO:0000256" key="5">
    <source>
        <dbReference type="ARBA" id="ARBA00023015"/>
    </source>
</evidence>
<dbReference type="Gene3D" id="3.30.420.10">
    <property type="entry name" value="Ribonuclease H-like superfamily/Ribonuclease H"/>
    <property type="match status" value="1"/>
</dbReference>
<dbReference type="SUPFAM" id="SSF53098">
    <property type="entry name" value="Ribonuclease H-like"/>
    <property type="match status" value="2"/>
</dbReference>
<reference evidence="8" key="1">
    <citation type="submission" date="2022-08" db="UniProtKB">
        <authorList>
            <consortium name="EnsemblMetazoa"/>
        </authorList>
    </citation>
    <scope>IDENTIFICATION</scope>
    <source>
        <strain evidence="8">Israel</strain>
    </source>
</reference>
<organism evidence="8 9">
    <name type="scientific">Phlebotomus papatasi</name>
    <name type="common">Sandfly</name>
    <dbReference type="NCBI Taxonomy" id="29031"/>
    <lineage>
        <taxon>Eukaryota</taxon>
        <taxon>Metazoa</taxon>
        <taxon>Ecdysozoa</taxon>
        <taxon>Arthropoda</taxon>
        <taxon>Hexapoda</taxon>
        <taxon>Insecta</taxon>
        <taxon>Pterygota</taxon>
        <taxon>Neoptera</taxon>
        <taxon>Endopterygota</taxon>
        <taxon>Diptera</taxon>
        <taxon>Nematocera</taxon>
        <taxon>Psychodoidea</taxon>
        <taxon>Psychodidae</taxon>
        <taxon>Phlebotomus</taxon>
        <taxon>Phlebotomus</taxon>
    </lineage>
</organism>
<dbReference type="PANTHER" id="PTHR46481">
    <property type="entry name" value="ZINC FINGER BED DOMAIN-CONTAINING PROTEIN 4"/>
    <property type="match status" value="1"/>
</dbReference>
<dbReference type="InterPro" id="IPR003656">
    <property type="entry name" value="Znf_BED"/>
</dbReference>
<dbReference type="GO" id="GO:0008270">
    <property type="term" value="F:zinc ion binding"/>
    <property type="evidence" value="ECO:0007669"/>
    <property type="project" value="UniProtKB-KW"/>
</dbReference>
<dbReference type="EMBL" id="AJVK01010983">
    <property type="status" value="NOT_ANNOTATED_CDS"/>
    <property type="molecule type" value="Genomic_DNA"/>
</dbReference>
<dbReference type="Pfam" id="PF10683">
    <property type="entry name" value="DBD_Tnp_Hermes"/>
    <property type="match status" value="1"/>
</dbReference>
<dbReference type="SUPFAM" id="SSF140996">
    <property type="entry name" value="Hermes dimerisation domain"/>
    <property type="match status" value="1"/>
</dbReference>
<dbReference type="AlphaFoldDB" id="A0A1B0D3I4"/>
<dbReference type="PROSITE" id="PS50808">
    <property type="entry name" value="ZF_BED"/>
    <property type="match status" value="1"/>
</dbReference>
<evidence type="ECO:0000256" key="6">
    <source>
        <dbReference type="ARBA" id="ARBA00023163"/>
    </source>
</evidence>
<keyword evidence="2" id="KW-0479">Metal-binding</keyword>
<dbReference type="InterPro" id="IPR018473">
    <property type="entry name" value="Hermes_transposase_DNA-db"/>
</dbReference>
<dbReference type="Gene3D" id="1.10.10.1070">
    <property type="entry name" value="Zinc finger, BED domain-containing"/>
    <property type="match status" value="1"/>
</dbReference>
<dbReference type="EnsemblMetazoa" id="PPAI001907-RA">
    <property type="protein sequence ID" value="PPAI001907-PA"/>
    <property type="gene ID" value="PPAI001907"/>
</dbReference>
<sequence>EHPNATLVWVPGHSGISGNERADRLAKRGADADVATVASIPLLDIQRFAKQSWIARRKERWSSMSDDNKLRDICENPYDLIHSQLSRRDQTAITRLRIGHTRLTHSYLMEKTPSSMCGTCNSVLSVKHLLEECIRFDEERMLRGQDMEKQEVQKKVWQKIFKLVDSKSDKSTIWKKFKLIRDEKNNEIKNWVACGDCLKIYSFDSRKTGTSNLQRHNCATASEGINRITSYLTKANDADRVKLPQEDIKKLTKAMCEMVVKDMRPMEAVSGEGLLSVLQTVYNLGVKHGKIIPIKDEIPHPTTISRNISSMGLNARTSLKEILSDMLQNSEGAAITTDLWTEKYDNLTYMSLTFHYVSDMKTQKRCLGVRPLLPEKKTGEYLKREIINALQTFNLYGSIENIVFVTDRWS</sequence>
<keyword evidence="5" id="KW-0805">Transcription regulation</keyword>
<evidence type="ECO:0000256" key="2">
    <source>
        <dbReference type="ARBA" id="ARBA00022723"/>
    </source>
</evidence>
<keyword evidence="9" id="KW-1185">Reference proteome</keyword>
<evidence type="ECO:0000256" key="4">
    <source>
        <dbReference type="ARBA" id="ARBA00022833"/>
    </source>
</evidence>
<evidence type="ECO:0000256" key="1">
    <source>
        <dbReference type="ARBA" id="ARBA00004123"/>
    </source>
</evidence>
<evidence type="ECO:0000313" key="9">
    <source>
        <dbReference type="Proteomes" id="UP000092462"/>
    </source>
</evidence>
<accession>A0A1B0D3I4</accession>
<dbReference type="GO" id="GO:0003677">
    <property type="term" value="F:DNA binding"/>
    <property type="evidence" value="ECO:0007669"/>
    <property type="project" value="InterPro"/>
</dbReference>
<dbReference type="PANTHER" id="PTHR46481:SF10">
    <property type="entry name" value="ZINC FINGER BED DOMAIN-CONTAINING PROTEIN 39"/>
    <property type="match status" value="1"/>
</dbReference>
<comment type="subcellular location">
    <subcellularLocation>
        <location evidence="1">Nucleus</location>
    </subcellularLocation>
</comment>
<dbReference type="VEuPathDB" id="VectorBase:PPAI001907"/>
<evidence type="ECO:0000313" key="8">
    <source>
        <dbReference type="EnsemblMetazoa" id="PPAI001907-PA"/>
    </source>
</evidence>
<dbReference type="InterPro" id="IPR036397">
    <property type="entry name" value="RNaseH_sf"/>
</dbReference>
<keyword evidence="4" id="KW-0862">Zinc</keyword>
<dbReference type="GO" id="GO:0005634">
    <property type="term" value="C:nucleus"/>
    <property type="evidence" value="ECO:0007669"/>
    <property type="project" value="UniProtKB-SubCell"/>
</dbReference>
<dbReference type="VEuPathDB" id="VectorBase:PPAPM1_011991"/>
<evidence type="ECO:0000256" key="7">
    <source>
        <dbReference type="ARBA" id="ARBA00023242"/>
    </source>
</evidence>
<keyword evidence="3" id="KW-0863">Zinc-finger</keyword>
<name>A0A1B0D3I4_PHLPP</name>
<dbReference type="InterPro" id="IPR002156">
    <property type="entry name" value="RNaseH_domain"/>
</dbReference>
<keyword evidence="6" id="KW-0804">Transcription</keyword>
<evidence type="ECO:0008006" key="10">
    <source>
        <dbReference type="Google" id="ProtNLM"/>
    </source>
</evidence>
<evidence type="ECO:0000256" key="3">
    <source>
        <dbReference type="ARBA" id="ARBA00022771"/>
    </source>
</evidence>
<dbReference type="Proteomes" id="UP000092462">
    <property type="component" value="Unassembled WGS sequence"/>
</dbReference>
<dbReference type="PROSITE" id="PS50879">
    <property type="entry name" value="RNASE_H_1"/>
    <property type="match status" value="1"/>
</dbReference>
<dbReference type="InterPro" id="IPR052035">
    <property type="entry name" value="ZnF_BED_domain_contain"/>
</dbReference>
<keyword evidence="7" id="KW-0539">Nucleus</keyword>
<dbReference type="SMART" id="SM00614">
    <property type="entry name" value="ZnF_BED"/>
    <property type="match status" value="1"/>
</dbReference>
<protein>
    <recommendedName>
        <fullName evidence="10">RNase H type-1 domain-containing protein</fullName>
    </recommendedName>
</protein>
<proteinExistence type="predicted"/>
<dbReference type="InterPro" id="IPR012337">
    <property type="entry name" value="RNaseH-like_sf"/>
</dbReference>